<dbReference type="AlphaFoldDB" id="A0A0E9QLD1"/>
<reference evidence="1" key="2">
    <citation type="journal article" date="2015" name="Fish Shellfish Immunol.">
        <title>Early steps in the European eel (Anguilla anguilla)-Vibrio vulnificus interaction in the gills: Role of the RtxA13 toxin.</title>
        <authorList>
            <person name="Callol A."/>
            <person name="Pajuelo D."/>
            <person name="Ebbesson L."/>
            <person name="Teles M."/>
            <person name="MacKenzie S."/>
            <person name="Amaro C."/>
        </authorList>
    </citation>
    <scope>NUCLEOTIDE SEQUENCE</scope>
</reference>
<proteinExistence type="predicted"/>
<name>A0A0E9QLD1_ANGAN</name>
<reference evidence="1" key="1">
    <citation type="submission" date="2014-11" db="EMBL/GenBank/DDBJ databases">
        <authorList>
            <person name="Amaro Gonzalez C."/>
        </authorList>
    </citation>
    <scope>NUCLEOTIDE SEQUENCE</scope>
</reference>
<evidence type="ECO:0000313" key="1">
    <source>
        <dbReference type="EMBL" id="JAH17170.1"/>
    </source>
</evidence>
<organism evidence="1">
    <name type="scientific">Anguilla anguilla</name>
    <name type="common">European freshwater eel</name>
    <name type="synonym">Muraena anguilla</name>
    <dbReference type="NCBI Taxonomy" id="7936"/>
    <lineage>
        <taxon>Eukaryota</taxon>
        <taxon>Metazoa</taxon>
        <taxon>Chordata</taxon>
        <taxon>Craniata</taxon>
        <taxon>Vertebrata</taxon>
        <taxon>Euteleostomi</taxon>
        <taxon>Actinopterygii</taxon>
        <taxon>Neopterygii</taxon>
        <taxon>Teleostei</taxon>
        <taxon>Anguilliformes</taxon>
        <taxon>Anguillidae</taxon>
        <taxon>Anguilla</taxon>
    </lineage>
</organism>
<sequence>MMYLGVEQRPAGVVFCAAPRDADGCCQ</sequence>
<protein>
    <submittedName>
        <fullName evidence="1">Uncharacterized protein</fullName>
    </submittedName>
</protein>
<accession>A0A0E9QLD1</accession>
<dbReference type="EMBL" id="GBXM01091407">
    <property type="protein sequence ID" value="JAH17170.1"/>
    <property type="molecule type" value="Transcribed_RNA"/>
</dbReference>